<evidence type="ECO:0000313" key="14">
    <source>
        <dbReference type="Proteomes" id="UP000696280"/>
    </source>
</evidence>
<dbReference type="InterPro" id="IPR036833">
    <property type="entry name" value="BetaGal_dom3_sf"/>
</dbReference>
<evidence type="ECO:0000256" key="2">
    <source>
        <dbReference type="ARBA" id="ARBA00009809"/>
    </source>
</evidence>
<dbReference type="Pfam" id="PF10435">
    <property type="entry name" value="BetaGal_dom2"/>
    <property type="match status" value="1"/>
</dbReference>
<evidence type="ECO:0000256" key="5">
    <source>
        <dbReference type="ARBA" id="ARBA00022801"/>
    </source>
</evidence>
<dbReference type="Pfam" id="PF13363">
    <property type="entry name" value="BetaGal_dom3"/>
    <property type="match status" value="1"/>
</dbReference>
<dbReference type="OrthoDB" id="1657402at2759"/>
<evidence type="ECO:0000256" key="9">
    <source>
        <dbReference type="RuleBase" id="RU003679"/>
    </source>
</evidence>
<dbReference type="Pfam" id="PF01301">
    <property type="entry name" value="Glyco_hydro_35"/>
    <property type="match status" value="1"/>
</dbReference>
<sequence length="1840" mass="203329">MRLSYFLSFLSLLAWNAASQNEWPVHDNGLNQVVQWDHYSYIIDGQRLFVWSGEFRKDFQSLFIKNYWRIPVPELWIDVFQKVKAAGFNCVSFYSHWGYHSPADGDLDFETATRDFTKLFEIVKEVGLYVLFRPGPYVNAESNAGGFPGWLTTGAYGTLRNNDSRYTDAWTPFFSQISKIVSEHQVTNGGNVFIYQIENEYGNQWLDAEKKIPNPVGIEYMELLQASARENGIDVPLIHNNPNMRTKSWSKDYSDEGGNVDNYAFDHYPSCWSCDLSECTGTNGNVPDFTLYDYFTNFKQVSPTQPSFLAEFQGGSYNPWAGPAGGCVNNTGPDWVNVYYKHNIAEKATAINVYMVFGGTNWGTKERTSIPNGESRTIGDKYHETKLFGQFIRVARDLTKVDRINNSTDYASTPDIFTSELRNPDTNAAFYVTVHASSPSTALTPFTLKVKTSVGDLTIPQYVSEIVLDGRQSKIIVTDFKVGSEKLVYATAEVLTVSLHDELPIVVLWLPAGEKGEFFLTGVIDGIVKKRDGTSNTEFHPTDGGLIVSYTQLAGSSVIEFDNKYRVVLVDKSAAYYTWVPSTSSDPYTPENSTIIVLGPYLVRSTVIDGETLKLTGDWEETTSLEIYAPSCINKVIFNEKEIPVQRSAYGSLVGILEVPAQTTTTIKSQLPALTNWKSADGLPERLLNYDDSKWIIANHNSTPNPTPPATYPVLYADEYGYHTGNILWRGTFSVSNDSTTGVFLSVIGGVYSGWSAYLNGDFIGSWLGDMKITQGEATLSFENATLNSNGSNVLFVIQDNMGHDQTSGATNPRGIFNATLLGGGKFTEWKVQGNAGGEANIDKVRGTYNEGGLHAERLGWHLPGFDDSAWETSSPETGITDASAKFYRTIVPLHIPVGYDVSLGFVLGSPAGTAVRAQLYVNGYMFGKYVPHVGNQVVFPVYPGILNYHGDNTIGLSVWTQGAEGGSVTLDWTVLGVVESSFDPGFDASYLRPGWSDRIMAWSSGSVAALQNNGPDLYSSNSKRSPGIIDMMFSQPMPRPYSDSPWGSQYQQQDSIGSGNCMPNFVQPSQDQKTTYDCSVREIAEDEANFAPNLEAQCHSYTPIEPIDSYGNIIQRQSIPNAPTFSFQLDDGNTEPQQTYGSISDPVSNGADFDGSFGFVENNTNILSNELSNASFPNLFASHGDQYHSQTVSAPPDLYYEGTGAGTYELSTTSVTCISALHTPETRSRATSITRSPYVGTEEYENIDAVKQEGDFVGLANFQFSSVQTDTSWALGPDPGLDGLSTFDGTFCQTSQTIDTNTMLSLDTDISPHTIQSNWGDQLSASLINLDSSLWVPSQVTQNHTKGETNLPRETPHPVETTHESPSTESKESSSPQQYDQFMSVMQVTVPARARGGDELSPPPNNSSLKLDDCLSNFESSPTEARKRKRTKFGPEAAQKVRQVRTNGACVSCRSRKTPCSPEGICKHCLKAACNNMQLARVICLRTKLIDSYCGVKSIFGTLDSRREGLAPLLSSLSGQTIQINLSVKSSPEMGNRTAVLPLRVRQCTSDLRCRWKGLGKVKGIYVTQHSVYAPSFAVVPDSISIDDVANFARDVLSISDGTHSGQITGRITSFLDAYCRQKRPSNSKLRQFVDSTLKVVGLNGLVSYGSLDLRDGSYNLLHEKPAGAKAEWSYVSPTLHDQVRLIAAAELEQLEDAVFSQIDSFAKLIGPDKHARIVGGMCLMRLLLLYRDRAIRDEIRLSLPKQKLLHRERLEQSTFMYRRLTIAYGILCRDANTPLTTTWVGETNKSPGGRSNAALEDDRALERMFVRLRETYCDFCEKLNKHHDDVFKGLVVKK</sequence>
<dbReference type="EC" id="3.2.1.23" evidence="3"/>
<evidence type="ECO:0000256" key="11">
    <source>
        <dbReference type="SAM" id="SignalP"/>
    </source>
</evidence>
<evidence type="ECO:0000256" key="6">
    <source>
        <dbReference type="ARBA" id="ARBA00023180"/>
    </source>
</evidence>
<gene>
    <name evidence="13" type="ORF">HYFRA_00013924</name>
</gene>
<keyword evidence="5" id="KW-0378">Hydrolase</keyword>
<dbReference type="InterPro" id="IPR025300">
    <property type="entry name" value="BetaGal_jelly_roll_dom"/>
</dbReference>
<evidence type="ECO:0000256" key="3">
    <source>
        <dbReference type="ARBA" id="ARBA00012756"/>
    </source>
</evidence>
<dbReference type="GO" id="GO:0000981">
    <property type="term" value="F:DNA-binding transcription factor activity, RNA polymerase II-specific"/>
    <property type="evidence" value="ECO:0007669"/>
    <property type="project" value="InterPro"/>
</dbReference>
<protein>
    <recommendedName>
        <fullName evidence="3">beta-galactosidase</fullName>
        <ecNumber evidence="3">3.2.1.23</ecNumber>
    </recommendedName>
</protein>
<dbReference type="InterPro" id="IPR037110">
    <property type="entry name" value="Betagal_dom2_sf"/>
</dbReference>
<evidence type="ECO:0000256" key="1">
    <source>
        <dbReference type="ARBA" id="ARBA00001412"/>
    </source>
</evidence>
<keyword evidence="6" id="KW-0325">Glycoprotein</keyword>
<dbReference type="InterPro" id="IPR025972">
    <property type="entry name" value="BetaGal_dom3"/>
</dbReference>
<evidence type="ECO:0000256" key="8">
    <source>
        <dbReference type="ARBA" id="ARBA00023295"/>
    </source>
</evidence>
<dbReference type="Proteomes" id="UP000696280">
    <property type="component" value="Unassembled WGS sequence"/>
</dbReference>
<evidence type="ECO:0000256" key="7">
    <source>
        <dbReference type="ARBA" id="ARBA00023242"/>
    </source>
</evidence>
<dbReference type="FunFam" id="3.20.20.80:FF:000040">
    <property type="entry name" value="Beta-galactosidase A"/>
    <property type="match status" value="1"/>
</dbReference>
<feature type="region of interest" description="Disordered" evidence="10">
    <location>
        <begin position="1340"/>
        <end position="1379"/>
    </location>
</feature>
<dbReference type="Gene3D" id="3.20.20.80">
    <property type="entry name" value="Glycosidases"/>
    <property type="match status" value="1"/>
</dbReference>
<dbReference type="CDD" id="cd00067">
    <property type="entry name" value="GAL4"/>
    <property type="match status" value="1"/>
</dbReference>
<dbReference type="Gene3D" id="2.102.20.10">
    <property type="entry name" value="Beta-galactosidase, domain 2"/>
    <property type="match status" value="1"/>
</dbReference>
<organism evidence="13 14">
    <name type="scientific">Hymenoscyphus fraxineus</name>
    <dbReference type="NCBI Taxonomy" id="746836"/>
    <lineage>
        <taxon>Eukaryota</taxon>
        <taxon>Fungi</taxon>
        <taxon>Dikarya</taxon>
        <taxon>Ascomycota</taxon>
        <taxon>Pezizomycotina</taxon>
        <taxon>Leotiomycetes</taxon>
        <taxon>Helotiales</taxon>
        <taxon>Helotiaceae</taxon>
        <taxon>Hymenoscyphus</taxon>
    </lineage>
</organism>
<dbReference type="InterPro" id="IPR017853">
    <property type="entry name" value="GH"/>
</dbReference>
<evidence type="ECO:0000259" key="12">
    <source>
        <dbReference type="SMART" id="SM01029"/>
    </source>
</evidence>
<name>A0A9N9LC52_9HELO</name>
<evidence type="ECO:0000313" key="13">
    <source>
        <dbReference type="EMBL" id="CAG8961472.1"/>
    </source>
</evidence>
<evidence type="ECO:0000256" key="10">
    <source>
        <dbReference type="SAM" id="MobiDB-lite"/>
    </source>
</evidence>
<dbReference type="InterPro" id="IPR008979">
    <property type="entry name" value="Galactose-bd-like_sf"/>
</dbReference>
<dbReference type="PRINTS" id="PR00742">
    <property type="entry name" value="GLHYDRLASE35"/>
</dbReference>
<feature type="region of interest" description="Disordered" evidence="10">
    <location>
        <begin position="1395"/>
        <end position="1415"/>
    </location>
</feature>
<dbReference type="Gene3D" id="2.60.390.10">
    <property type="entry name" value="Beta-galactosidase, domain 3"/>
    <property type="match status" value="1"/>
</dbReference>
<dbReference type="SUPFAM" id="SSF117100">
    <property type="entry name" value="Beta-galactosidase LacA, domain 3"/>
    <property type="match status" value="1"/>
</dbReference>
<accession>A0A9N9LC52</accession>
<dbReference type="SUPFAM" id="SSF51445">
    <property type="entry name" value="(Trans)glycosidases"/>
    <property type="match status" value="1"/>
</dbReference>
<dbReference type="FunFam" id="2.60.120.260:FF:000065">
    <property type="entry name" value="Beta-galactosidase A"/>
    <property type="match status" value="1"/>
</dbReference>
<comment type="caution">
    <text evidence="13">The sequence shown here is derived from an EMBL/GenBank/DDBJ whole genome shotgun (WGS) entry which is preliminary data.</text>
</comment>
<feature type="signal peptide" evidence="11">
    <location>
        <begin position="1"/>
        <end position="19"/>
    </location>
</feature>
<dbReference type="SMART" id="SM01029">
    <property type="entry name" value="BetaGal_dom2"/>
    <property type="match status" value="1"/>
</dbReference>
<dbReference type="InterPro" id="IPR031330">
    <property type="entry name" value="Gly_Hdrlase_35_cat"/>
</dbReference>
<dbReference type="GO" id="GO:0008270">
    <property type="term" value="F:zinc ion binding"/>
    <property type="evidence" value="ECO:0007669"/>
    <property type="project" value="InterPro"/>
</dbReference>
<comment type="similarity">
    <text evidence="2 9">Belongs to the glycosyl hydrolase 35 family.</text>
</comment>
<dbReference type="PANTHER" id="PTHR23421">
    <property type="entry name" value="BETA-GALACTOSIDASE RELATED"/>
    <property type="match status" value="1"/>
</dbReference>
<feature type="chain" id="PRO_5040121081" description="beta-galactosidase" evidence="11">
    <location>
        <begin position="20"/>
        <end position="1840"/>
    </location>
</feature>
<feature type="compositionally biased region" description="Basic and acidic residues" evidence="10">
    <location>
        <begin position="1355"/>
        <end position="1364"/>
    </location>
</feature>
<dbReference type="InterPro" id="IPR018954">
    <property type="entry name" value="Betagal_dom2"/>
</dbReference>
<dbReference type="SUPFAM" id="SSF49785">
    <property type="entry name" value="Galactose-binding domain-like"/>
    <property type="match status" value="2"/>
</dbReference>
<dbReference type="InterPro" id="IPR001138">
    <property type="entry name" value="Zn2Cys6_DnaBD"/>
</dbReference>
<dbReference type="GO" id="GO:0005975">
    <property type="term" value="P:carbohydrate metabolic process"/>
    <property type="evidence" value="ECO:0007669"/>
    <property type="project" value="InterPro"/>
</dbReference>
<proteinExistence type="inferred from homology"/>
<dbReference type="SUPFAM" id="SSF51011">
    <property type="entry name" value="Glycosyl hydrolase domain"/>
    <property type="match status" value="1"/>
</dbReference>
<dbReference type="Gene3D" id="2.60.120.260">
    <property type="entry name" value="Galactose-binding domain-like"/>
    <property type="match status" value="2"/>
</dbReference>
<keyword evidence="8" id="KW-0326">Glycosidase</keyword>
<dbReference type="Pfam" id="PF13364">
    <property type="entry name" value="BetaGal_ABD2"/>
    <property type="match status" value="2"/>
</dbReference>
<dbReference type="InterPro" id="IPR001944">
    <property type="entry name" value="Glycoside_Hdrlase_35"/>
</dbReference>
<dbReference type="EMBL" id="CAJVRL010000110">
    <property type="protein sequence ID" value="CAG8961472.1"/>
    <property type="molecule type" value="Genomic_DNA"/>
</dbReference>
<feature type="domain" description="Beta-galactosidase" evidence="12">
    <location>
        <begin position="397"/>
        <end position="578"/>
    </location>
</feature>
<keyword evidence="14" id="KW-1185">Reference proteome</keyword>
<keyword evidence="4 11" id="KW-0732">Signal</keyword>
<dbReference type="FunFam" id="2.102.20.10:FF:000001">
    <property type="entry name" value="Beta-galactosidase A"/>
    <property type="match status" value="1"/>
</dbReference>
<feature type="compositionally biased region" description="Low complexity" evidence="10">
    <location>
        <begin position="1365"/>
        <end position="1377"/>
    </location>
</feature>
<keyword evidence="7" id="KW-0539">Nucleus</keyword>
<evidence type="ECO:0000256" key="4">
    <source>
        <dbReference type="ARBA" id="ARBA00022729"/>
    </source>
</evidence>
<reference evidence="13" key="1">
    <citation type="submission" date="2021-07" db="EMBL/GenBank/DDBJ databases">
        <authorList>
            <person name="Durling M."/>
        </authorList>
    </citation>
    <scope>NUCLEOTIDE SEQUENCE</scope>
</reference>
<dbReference type="GO" id="GO:0004565">
    <property type="term" value="F:beta-galactosidase activity"/>
    <property type="evidence" value="ECO:0007669"/>
    <property type="project" value="UniProtKB-EC"/>
</dbReference>
<comment type="catalytic activity">
    <reaction evidence="1">
        <text>Hydrolysis of terminal non-reducing beta-D-galactose residues in beta-D-galactosides.</text>
        <dbReference type="EC" id="3.2.1.23"/>
    </reaction>
</comment>